<name>A0A8G0LF27_9HYPO</name>
<dbReference type="SUPFAM" id="SSF52151">
    <property type="entry name" value="FabD/lysophospholipase-like"/>
    <property type="match status" value="1"/>
</dbReference>
<dbReference type="GO" id="GO:0046486">
    <property type="term" value="P:glycerolipid metabolic process"/>
    <property type="evidence" value="ECO:0007669"/>
    <property type="project" value="UniProtKB-ARBA"/>
</dbReference>
<feature type="domain" description="PNPLA" evidence="6">
    <location>
        <begin position="1"/>
        <end position="42"/>
    </location>
</feature>
<dbReference type="PANTHER" id="PTHR24185">
    <property type="entry name" value="CALCIUM-INDEPENDENT PHOSPHOLIPASE A2-GAMMA"/>
    <property type="match status" value="1"/>
</dbReference>
<protein>
    <recommendedName>
        <fullName evidence="6">PNPLA domain-containing protein</fullName>
    </recommendedName>
</protein>
<dbReference type="Gene3D" id="3.40.1090.10">
    <property type="entry name" value="Cytosolic phospholipase A2 catalytic domain"/>
    <property type="match status" value="1"/>
</dbReference>
<feature type="region of interest" description="Disordered" evidence="5">
    <location>
        <begin position="378"/>
        <end position="418"/>
    </location>
</feature>
<proteinExistence type="predicted"/>
<evidence type="ECO:0000256" key="2">
    <source>
        <dbReference type="ARBA" id="ARBA00022963"/>
    </source>
</evidence>
<evidence type="ECO:0000256" key="1">
    <source>
        <dbReference type="ARBA" id="ARBA00022801"/>
    </source>
</evidence>
<dbReference type="GO" id="GO:0016042">
    <property type="term" value="P:lipid catabolic process"/>
    <property type="evidence" value="ECO:0007669"/>
    <property type="project" value="UniProtKB-KW"/>
</dbReference>
<dbReference type="GO" id="GO:0019369">
    <property type="term" value="P:arachidonate metabolic process"/>
    <property type="evidence" value="ECO:0007669"/>
    <property type="project" value="TreeGrafter"/>
</dbReference>
<keyword evidence="3" id="KW-0443">Lipid metabolism</keyword>
<keyword evidence="2" id="KW-0442">Lipid degradation</keyword>
<gene>
    <name evidence="7" type="ORF">H0G86_006758</name>
</gene>
<comment type="caution">
    <text evidence="4">Lacks conserved residue(s) required for the propagation of feature annotation.</text>
</comment>
<evidence type="ECO:0000256" key="3">
    <source>
        <dbReference type="ARBA" id="ARBA00023098"/>
    </source>
</evidence>
<dbReference type="EMBL" id="CP075866">
    <property type="protein sequence ID" value="QYS99639.1"/>
    <property type="molecule type" value="Genomic_DNA"/>
</dbReference>
<dbReference type="PROSITE" id="PS51635">
    <property type="entry name" value="PNPLA"/>
    <property type="match status" value="1"/>
</dbReference>
<feature type="region of interest" description="Disordered" evidence="5">
    <location>
        <begin position="323"/>
        <end position="358"/>
    </location>
</feature>
<evidence type="ECO:0000313" key="7">
    <source>
        <dbReference type="EMBL" id="QYS99639.1"/>
    </source>
</evidence>
<dbReference type="InterPro" id="IPR002641">
    <property type="entry name" value="PNPLA_dom"/>
</dbReference>
<evidence type="ECO:0000256" key="4">
    <source>
        <dbReference type="PROSITE-ProRule" id="PRU01161"/>
    </source>
</evidence>
<dbReference type="AlphaFoldDB" id="A0A8G0LF27"/>
<keyword evidence="1" id="KW-0378">Hydrolase</keyword>
<accession>A0A8G0LF27</accession>
<dbReference type="InterPro" id="IPR016035">
    <property type="entry name" value="Acyl_Trfase/lysoPLipase"/>
</dbReference>
<reference evidence="7 8" key="1">
    <citation type="journal article" date="2021" name="BMC Genomics">
        <title>Telomere-to-telomere genome assembly of asparaginase-producing Trichoderma simmonsii.</title>
        <authorList>
            <person name="Chung D."/>
            <person name="Kwon Y.M."/>
            <person name="Yang Y."/>
        </authorList>
    </citation>
    <scope>NUCLEOTIDE SEQUENCE [LARGE SCALE GENOMIC DNA]</scope>
    <source>
        <strain evidence="7 8">GH-Sj1</strain>
    </source>
</reference>
<evidence type="ECO:0000313" key="8">
    <source>
        <dbReference type="Proteomes" id="UP000826661"/>
    </source>
</evidence>
<dbReference type="GO" id="GO:0047499">
    <property type="term" value="F:calcium-independent phospholipase A2 activity"/>
    <property type="evidence" value="ECO:0007669"/>
    <property type="project" value="TreeGrafter"/>
</dbReference>
<keyword evidence="8" id="KW-1185">Reference proteome</keyword>
<feature type="compositionally biased region" description="Acidic residues" evidence="5">
    <location>
        <begin position="387"/>
        <end position="401"/>
    </location>
</feature>
<feature type="short sequence motif" description="DGA/G" evidence="4">
    <location>
        <begin position="29"/>
        <end position="31"/>
    </location>
</feature>
<dbReference type="PANTHER" id="PTHR24185:SF1">
    <property type="entry name" value="CALCIUM-INDEPENDENT PHOSPHOLIPASE A2-GAMMA"/>
    <property type="match status" value="1"/>
</dbReference>
<dbReference type="Proteomes" id="UP000826661">
    <property type="component" value="Chromosome III"/>
</dbReference>
<sequence>MWEAARATSAAPPYFKPFSHADSKETYIDGAVHHNCPVWVADQERRLLWDEVSHWPADIVLSLGTGLIAKLPSDTYQPTVHGLSNMWRIATALIDGQLNAEEIWRRYGAKSTPRQAVREKANTYRNIRINLNFSDKRPSMDDISAFDEIEQRVQNDLKYNLDIRKAADKLVATSFYFDTHEMEPSEKHGGYQCSGYIRCRFSKGSNNLKGLGRILQNFINDNFVPFFSLQENYGSRSQTDRIIELPLRAIRKMHQEGIYQPVKITFNLANALTDTNIALRLRPNTYLFSAKDQFSPAPMPPPSISGFPRKLYSPLGSFIPEVDSEVGDEESWESSSTDESRPRISEDEASLPYMDDPESSIFSRTGLISSRTSLQSKYTRSGKNELIEEGIDTDQETDSETGSDAASDADTVRPLREPRGAAMIRDIRSMIRRQVNDIAGGGLSSYFDTE</sequence>
<evidence type="ECO:0000259" key="6">
    <source>
        <dbReference type="PROSITE" id="PS51635"/>
    </source>
</evidence>
<dbReference type="Pfam" id="PF01734">
    <property type="entry name" value="Patatin"/>
    <property type="match status" value="1"/>
</dbReference>
<organism evidence="7 8">
    <name type="scientific">Trichoderma simmonsii</name>
    <dbReference type="NCBI Taxonomy" id="1491479"/>
    <lineage>
        <taxon>Eukaryota</taxon>
        <taxon>Fungi</taxon>
        <taxon>Dikarya</taxon>
        <taxon>Ascomycota</taxon>
        <taxon>Pezizomycotina</taxon>
        <taxon>Sordariomycetes</taxon>
        <taxon>Hypocreomycetidae</taxon>
        <taxon>Hypocreales</taxon>
        <taxon>Hypocreaceae</taxon>
        <taxon>Trichoderma</taxon>
    </lineage>
</organism>
<dbReference type="GO" id="GO:0016020">
    <property type="term" value="C:membrane"/>
    <property type="evidence" value="ECO:0007669"/>
    <property type="project" value="TreeGrafter"/>
</dbReference>
<evidence type="ECO:0000256" key="5">
    <source>
        <dbReference type="SAM" id="MobiDB-lite"/>
    </source>
</evidence>
<feature type="compositionally biased region" description="Acidic residues" evidence="5">
    <location>
        <begin position="323"/>
        <end position="332"/>
    </location>
</feature>